<feature type="region of interest" description="Disordered" evidence="2">
    <location>
        <begin position="299"/>
        <end position="529"/>
    </location>
</feature>
<evidence type="ECO:0000256" key="2">
    <source>
        <dbReference type="SAM" id="MobiDB-lite"/>
    </source>
</evidence>
<reference evidence="5" key="3">
    <citation type="submission" date="2025-04" db="UniProtKB">
        <authorList>
            <consortium name="RefSeq"/>
        </authorList>
    </citation>
    <scope>IDENTIFICATION</scope>
    <source>
        <strain evidence="5">CBS 781.70</strain>
    </source>
</reference>
<feature type="compositionally biased region" description="Polar residues" evidence="2">
    <location>
        <begin position="151"/>
        <end position="164"/>
    </location>
</feature>
<dbReference type="PANTHER" id="PTHR38701:SF1">
    <property type="entry name" value="UP-REGULATED DURING SEPTATION PROTEIN 1 DOMAIN-CONTAINING PROTEIN"/>
    <property type="match status" value="1"/>
</dbReference>
<feature type="compositionally biased region" description="Polar residues" evidence="2">
    <location>
        <begin position="453"/>
        <end position="469"/>
    </location>
</feature>
<dbReference type="Proteomes" id="UP000504638">
    <property type="component" value="Unplaced"/>
</dbReference>
<feature type="coiled-coil region" evidence="1">
    <location>
        <begin position="541"/>
        <end position="568"/>
    </location>
</feature>
<feature type="compositionally biased region" description="Polar residues" evidence="2">
    <location>
        <begin position="32"/>
        <end position="41"/>
    </location>
</feature>
<feature type="compositionally biased region" description="Low complexity" evidence="2">
    <location>
        <begin position="478"/>
        <end position="490"/>
    </location>
</feature>
<feature type="region of interest" description="Disordered" evidence="2">
    <location>
        <begin position="746"/>
        <end position="767"/>
    </location>
</feature>
<feature type="compositionally biased region" description="Polar residues" evidence="2">
    <location>
        <begin position="230"/>
        <end position="253"/>
    </location>
</feature>
<dbReference type="GeneID" id="54419571"/>
<accession>A0A6G1G817</accession>
<reference evidence="3 5" key="1">
    <citation type="submission" date="2020-01" db="EMBL/GenBank/DDBJ databases">
        <authorList>
            <consortium name="DOE Joint Genome Institute"/>
            <person name="Haridas S."/>
            <person name="Albert R."/>
            <person name="Binder M."/>
            <person name="Bloem J."/>
            <person name="Labutti K."/>
            <person name="Salamov A."/>
            <person name="Andreopoulos B."/>
            <person name="Baker S.E."/>
            <person name="Barry K."/>
            <person name="Bills G."/>
            <person name="Bluhm B.H."/>
            <person name="Cannon C."/>
            <person name="Castanera R."/>
            <person name="Culley D.E."/>
            <person name="Daum C."/>
            <person name="Ezra D."/>
            <person name="Gonzalez J.B."/>
            <person name="Henrissat B."/>
            <person name="Kuo A."/>
            <person name="Liang C."/>
            <person name="Lipzen A."/>
            <person name="Lutzoni F."/>
            <person name="Magnuson J."/>
            <person name="Mondo S."/>
            <person name="Nolan M."/>
            <person name="Ohm R."/>
            <person name="Pangilinan J."/>
            <person name="Park H.-J."/>
            <person name="Ramirez L."/>
            <person name="Alfaro M."/>
            <person name="Sun H."/>
            <person name="Tritt A."/>
            <person name="Yoshinaga Y."/>
            <person name="Zwiers L.-H."/>
            <person name="Turgeon B.G."/>
            <person name="Goodwin S.B."/>
            <person name="Spatafora J.W."/>
            <person name="Crous P.W."/>
            <person name="Grigoriev I.V."/>
        </authorList>
    </citation>
    <scope>NUCLEOTIDE SEQUENCE</scope>
    <source>
        <strain evidence="3 5">CBS 781.70</strain>
    </source>
</reference>
<dbReference type="EMBL" id="ML975153">
    <property type="protein sequence ID" value="KAF1814174.1"/>
    <property type="molecule type" value="Genomic_DNA"/>
</dbReference>
<dbReference type="RefSeq" id="XP_033535805.1">
    <property type="nucleotide sequence ID" value="XM_033679001.1"/>
</dbReference>
<sequence>MTRSPGPLSGSRVVVDVDGIHHLHHHRHHPTIPQSSPSTSYPDIDIAKANRPSNRPSRLPIWRTSRRSLSGPPNISTMPPSERSNHANPPRPLMPTLASNRTAKTPITPRLAASKSPIVSSAGSTFPRPTVRGDSAASSPRSPIKDEISTPVKSFLNSNVTPRSSARKSRVDSASSTPSGTPVSGTPNTVKSASTADMSRVLSPGSASSADRSTPGRFANGSRRPLSMVGTASSTHNAPSVASPSITSPTGSLNGRLGVDNRLRAGSPLFFHANDPKVQEPAPPRPAKKPAAFFYANGIQEEGGPKQPDVPSPPLSSVSTRSQAKFFHADGREEGQRHAAPTPPPMVVSPEPILRDMMNPLMRRSPSPTKDSIHLSYRKGASQIMRPTNHPRSVVSPVLQAVSEQDNTRRRSSSGSATPGHGKSSSISSIDSNPSRRPRSISKAAATIPEPRSTPTPISAPSTRTQTSAALPLRRSDTSQNSLSPTSLSSGPANTAPPLPSPTSTSRPQSPTKPTPPPTNFDEMAANARRERKVLDLEISNSSLLAINRQLEREVRKQKGELRRFRRLTRAGRLSEFSAATARSSLAVGEAPDSGTDSNFGLSDLSESEDEDDSTDESSLSAAANDARLMKDEKRLRLDLEKHRELLVDSQRMNQSLRRCLGWTEELIVSGKKALEYRVRVSDVKLGGRVLHHADEEDAIGAAVESDGEMDESRDLMEEIGAFSAWMGKKPGEALVAIRPLPGETELAGEKPASAGHVQLDTDSDAL</sequence>
<dbReference type="OrthoDB" id="2555519at2759"/>
<gene>
    <name evidence="3 5" type="ORF">P152DRAFT_456406</name>
</gene>
<evidence type="ECO:0000313" key="4">
    <source>
        <dbReference type="Proteomes" id="UP000504638"/>
    </source>
</evidence>
<keyword evidence="1" id="KW-0175">Coiled coil</keyword>
<evidence type="ECO:0000256" key="1">
    <source>
        <dbReference type="SAM" id="Coils"/>
    </source>
</evidence>
<feature type="compositionally biased region" description="Polar residues" evidence="2">
    <location>
        <begin position="67"/>
        <end position="79"/>
    </location>
</feature>
<evidence type="ECO:0000313" key="5">
    <source>
        <dbReference type="RefSeq" id="XP_033535805.1"/>
    </source>
</evidence>
<organism evidence="3">
    <name type="scientific">Eremomyces bilateralis CBS 781.70</name>
    <dbReference type="NCBI Taxonomy" id="1392243"/>
    <lineage>
        <taxon>Eukaryota</taxon>
        <taxon>Fungi</taxon>
        <taxon>Dikarya</taxon>
        <taxon>Ascomycota</taxon>
        <taxon>Pezizomycotina</taxon>
        <taxon>Dothideomycetes</taxon>
        <taxon>Dothideomycetes incertae sedis</taxon>
        <taxon>Eremomycetales</taxon>
        <taxon>Eremomycetaceae</taxon>
        <taxon>Eremomyces</taxon>
    </lineage>
</organism>
<evidence type="ECO:0000313" key="3">
    <source>
        <dbReference type="EMBL" id="KAF1814174.1"/>
    </source>
</evidence>
<name>A0A6G1G817_9PEZI</name>
<feature type="region of interest" description="Disordered" evidence="2">
    <location>
        <begin position="24"/>
        <end position="260"/>
    </location>
</feature>
<dbReference type="AlphaFoldDB" id="A0A6G1G817"/>
<feature type="compositionally biased region" description="Low complexity" evidence="2">
    <location>
        <begin position="173"/>
        <end position="187"/>
    </location>
</feature>
<keyword evidence="4" id="KW-1185">Reference proteome</keyword>
<feature type="compositionally biased region" description="Polar residues" evidence="2">
    <location>
        <begin position="188"/>
        <end position="197"/>
    </location>
</feature>
<dbReference type="PANTHER" id="PTHR38701">
    <property type="entry name" value="CHROMOSOME 8, WHOLE GENOME SHOTGUN SEQUENCE"/>
    <property type="match status" value="1"/>
</dbReference>
<feature type="compositionally biased region" description="Low complexity" evidence="2">
    <location>
        <begin position="424"/>
        <end position="435"/>
    </location>
</feature>
<proteinExistence type="predicted"/>
<protein>
    <submittedName>
        <fullName evidence="3 5">Uncharacterized protein</fullName>
    </submittedName>
</protein>
<feature type="compositionally biased region" description="Basic and acidic residues" evidence="2">
    <location>
        <begin position="327"/>
        <end position="337"/>
    </location>
</feature>
<feature type="region of interest" description="Disordered" evidence="2">
    <location>
        <begin position="583"/>
        <end position="626"/>
    </location>
</feature>
<feature type="compositionally biased region" description="Acidic residues" evidence="2">
    <location>
        <begin position="606"/>
        <end position="616"/>
    </location>
</feature>
<reference evidence="5" key="2">
    <citation type="submission" date="2020-04" db="EMBL/GenBank/DDBJ databases">
        <authorList>
            <consortium name="NCBI Genome Project"/>
        </authorList>
    </citation>
    <scope>NUCLEOTIDE SEQUENCE</scope>
    <source>
        <strain evidence="5">CBS 781.70</strain>
    </source>
</reference>